<sequence length="332" mass="35594">MKTFILLLLGASVMFSAQITLTKASHDPILNDVVNNNLIIGIVDNSALGNNVTFLNGALTLGAAATINYLAPTSAEMTTFPGSTIKMVDGTNTIFYKASSTKLEITGVINPQVTLNLSTDNGTYITYPITIGASQTDTAKGTFTSTLINGITQGTMSTQADAYGTLLLNGQTYSNVLRVKFIQTFNLYSVLDITFQNPLGSVTNTVYSYYDASHRYALLSSTTANITVFALSINQTTSTAIALNTGTLAVSNTMKKENISIYPNPAQDFIGFKGNTEGYSKANIYSLDGKLIKTAEVNSENIQISDLPPASYFIEVSGKNSDTKKTTKFIKK</sequence>
<evidence type="ECO:0000256" key="2">
    <source>
        <dbReference type="SAM" id="SignalP"/>
    </source>
</evidence>
<feature type="chain" id="PRO_5045652419" evidence="2">
    <location>
        <begin position="18"/>
        <end position="332"/>
    </location>
</feature>
<keyword evidence="5" id="KW-1185">Reference proteome</keyword>
<dbReference type="NCBIfam" id="TIGR04183">
    <property type="entry name" value="Por_Secre_tail"/>
    <property type="match status" value="1"/>
</dbReference>
<evidence type="ECO:0000313" key="5">
    <source>
        <dbReference type="Proteomes" id="UP001595735"/>
    </source>
</evidence>
<evidence type="ECO:0000313" key="4">
    <source>
        <dbReference type="EMBL" id="MFC3755569.1"/>
    </source>
</evidence>
<dbReference type="Pfam" id="PF18962">
    <property type="entry name" value="Por_Secre_tail"/>
    <property type="match status" value="1"/>
</dbReference>
<protein>
    <submittedName>
        <fullName evidence="4">T9SS type A sorting domain-containing protein</fullName>
    </submittedName>
</protein>
<dbReference type="RefSeq" id="WP_378169774.1">
    <property type="nucleotide sequence ID" value="NZ_JBHRYO010000002.1"/>
</dbReference>
<keyword evidence="1 2" id="KW-0732">Signal</keyword>
<organism evidence="4 5">
    <name type="scientific">Chryseobacterium tructae</name>
    <dbReference type="NCBI Taxonomy" id="1037380"/>
    <lineage>
        <taxon>Bacteria</taxon>
        <taxon>Pseudomonadati</taxon>
        <taxon>Bacteroidota</taxon>
        <taxon>Flavobacteriia</taxon>
        <taxon>Flavobacteriales</taxon>
        <taxon>Weeksellaceae</taxon>
        <taxon>Chryseobacterium group</taxon>
        <taxon>Chryseobacterium</taxon>
    </lineage>
</organism>
<dbReference type="Proteomes" id="UP001595735">
    <property type="component" value="Unassembled WGS sequence"/>
</dbReference>
<evidence type="ECO:0000259" key="3">
    <source>
        <dbReference type="Pfam" id="PF18962"/>
    </source>
</evidence>
<proteinExistence type="predicted"/>
<dbReference type="InterPro" id="IPR026444">
    <property type="entry name" value="Secre_tail"/>
</dbReference>
<comment type="caution">
    <text evidence="4">The sequence shown here is derived from an EMBL/GenBank/DDBJ whole genome shotgun (WGS) entry which is preliminary data.</text>
</comment>
<feature type="signal peptide" evidence="2">
    <location>
        <begin position="1"/>
        <end position="17"/>
    </location>
</feature>
<feature type="domain" description="Secretion system C-terminal sorting" evidence="3">
    <location>
        <begin position="261"/>
        <end position="325"/>
    </location>
</feature>
<dbReference type="EMBL" id="JBHRYO010000002">
    <property type="protein sequence ID" value="MFC3755569.1"/>
    <property type="molecule type" value="Genomic_DNA"/>
</dbReference>
<evidence type="ECO:0000256" key="1">
    <source>
        <dbReference type="ARBA" id="ARBA00022729"/>
    </source>
</evidence>
<name>A0ABV7XSR4_9FLAO</name>
<accession>A0ABV7XSR4</accession>
<gene>
    <name evidence="4" type="ORF">ACFONJ_06290</name>
</gene>
<reference evidence="5" key="1">
    <citation type="journal article" date="2019" name="Int. J. Syst. Evol. Microbiol.">
        <title>The Global Catalogue of Microorganisms (GCM) 10K type strain sequencing project: providing services to taxonomists for standard genome sequencing and annotation.</title>
        <authorList>
            <consortium name="The Broad Institute Genomics Platform"/>
            <consortium name="The Broad Institute Genome Sequencing Center for Infectious Disease"/>
            <person name="Wu L."/>
            <person name="Ma J."/>
        </authorList>
    </citation>
    <scope>NUCLEOTIDE SEQUENCE [LARGE SCALE GENOMIC DNA]</scope>
    <source>
        <strain evidence="5">CECT 7798</strain>
    </source>
</reference>